<protein>
    <submittedName>
        <fullName evidence="2">Uncharacterized protein</fullName>
    </submittedName>
</protein>
<dbReference type="GeneID" id="92778138"/>
<keyword evidence="1" id="KW-0472">Membrane</keyword>
<sequence>MNTFKYLGLAVLVGGLLISALLWWPSLHPKGPLNTPYAFVYKGGNGDFYWFDLTNSSRKVKGTLHQLDVVEEDSSIQETKYPLTGKKTEEGYEFKLDFKGKTEKVDVEFSGENLLIKEKQGKYERLYRAVDRREFDQEIKDFQDEAKEADYNEEQYFNQHADSFFSELDRTFGYLYSEKEEPFQLLLTIDEWTREGDVSGSLLMRTRKSDHNKPYTETRYEAVGITDGSMLQLYTTVDGKKTKLTGHFHGDASQFELSFWETDRPLIFHAVTEEEFKTKEKAFKNSSE</sequence>
<dbReference type="Proteomes" id="UP000031982">
    <property type="component" value="Unassembled WGS sequence"/>
</dbReference>
<evidence type="ECO:0000313" key="2">
    <source>
        <dbReference type="EMBL" id="KIL77403.1"/>
    </source>
</evidence>
<organism evidence="2 3">
    <name type="scientific">Bacillus badius</name>
    <dbReference type="NCBI Taxonomy" id="1455"/>
    <lineage>
        <taxon>Bacteria</taxon>
        <taxon>Bacillati</taxon>
        <taxon>Bacillota</taxon>
        <taxon>Bacilli</taxon>
        <taxon>Bacillales</taxon>
        <taxon>Bacillaceae</taxon>
        <taxon>Pseudobacillus</taxon>
    </lineage>
</organism>
<dbReference type="EMBL" id="JXLP01000014">
    <property type="protein sequence ID" value="KIL77403.1"/>
    <property type="molecule type" value="Genomic_DNA"/>
</dbReference>
<dbReference type="RefSeq" id="WP_041114108.1">
    <property type="nucleotide sequence ID" value="NZ_JARLVI010000017.1"/>
</dbReference>
<evidence type="ECO:0000256" key="1">
    <source>
        <dbReference type="SAM" id="Phobius"/>
    </source>
</evidence>
<gene>
    <name evidence="2" type="ORF">SD77_1389</name>
</gene>
<keyword evidence="3" id="KW-1185">Reference proteome</keyword>
<keyword evidence="1" id="KW-1133">Transmembrane helix</keyword>
<proteinExistence type="predicted"/>
<keyword evidence="1" id="KW-0812">Transmembrane</keyword>
<feature type="transmembrane region" description="Helical" evidence="1">
    <location>
        <begin position="6"/>
        <end position="24"/>
    </location>
</feature>
<name>A0ABR5ATB5_BACBA</name>
<comment type="caution">
    <text evidence="2">The sequence shown here is derived from an EMBL/GenBank/DDBJ whole genome shotgun (WGS) entry which is preliminary data.</text>
</comment>
<reference evidence="2 3" key="1">
    <citation type="submission" date="2015-01" db="EMBL/GenBank/DDBJ databases">
        <title>Genome Assembly of Bacillus badius MTCC 1458.</title>
        <authorList>
            <person name="Verma A."/>
            <person name="Khatri I."/>
            <person name="Mual P."/>
            <person name="Subramanian S."/>
            <person name="Krishnamurthi S."/>
        </authorList>
    </citation>
    <scope>NUCLEOTIDE SEQUENCE [LARGE SCALE GENOMIC DNA]</scope>
    <source>
        <strain evidence="2 3">MTCC 1458</strain>
    </source>
</reference>
<accession>A0ABR5ATB5</accession>
<evidence type="ECO:0000313" key="3">
    <source>
        <dbReference type="Proteomes" id="UP000031982"/>
    </source>
</evidence>